<proteinExistence type="predicted"/>
<evidence type="ECO:0000256" key="3">
    <source>
        <dbReference type="ARBA" id="ARBA00022722"/>
    </source>
</evidence>
<evidence type="ECO:0000259" key="10">
    <source>
        <dbReference type="Pfam" id="PF03372"/>
    </source>
</evidence>
<feature type="region of interest" description="Disordered" evidence="9">
    <location>
        <begin position="1"/>
        <end position="33"/>
    </location>
</feature>
<feature type="compositionally biased region" description="Basic and acidic residues" evidence="9">
    <location>
        <begin position="9"/>
        <end position="26"/>
    </location>
</feature>
<keyword evidence="11" id="KW-0269">Exonuclease</keyword>
<evidence type="ECO:0000256" key="9">
    <source>
        <dbReference type="SAM" id="MobiDB-lite"/>
    </source>
</evidence>
<dbReference type="SUPFAM" id="SSF56219">
    <property type="entry name" value="DNase I-like"/>
    <property type="match status" value="1"/>
</dbReference>
<dbReference type="GO" id="GO:0004527">
    <property type="term" value="F:exonuclease activity"/>
    <property type="evidence" value="ECO:0007669"/>
    <property type="project" value="UniProtKB-KW"/>
</dbReference>
<protein>
    <submittedName>
        <fullName evidence="11">Endonuclease/exonuclease/phosphatase family metal-dependent hydrolase</fullName>
    </submittedName>
</protein>
<evidence type="ECO:0000313" key="12">
    <source>
        <dbReference type="Proteomes" id="UP000294114"/>
    </source>
</evidence>
<dbReference type="InterPro" id="IPR036691">
    <property type="entry name" value="Endo/exonu/phosph_ase_sf"/>
</dbReference>
<evidence type="ECO:0000256" key="4">
    <source>
        <dbReference type="ARBA" id="ARBA00022723"/>
    </source>
</evidence>
<keyword evidence="11" id="KW-0255">Endonuclease</keyword>
<name>A0A4Q8BIC5_9ACTN</name>
<dbReference type="AlphaFoldDB" id="A0A4Q8BIC5"/>
<dbReference type="PANTHER" id="PTHR15822:SF4">
    <property type="entry name" value="TYROSYL-DNA PHOSPHODIESTERASE 2"/>
    <property type="match status" value="1"/>
</dbReference>
<keyword evidence="8" id="KW-0234">DNA repair</keyword>
<dbReference type="GO" id="GO:0046872">
    <property type="term" value="F:metal ion binding"/>
    <property type="evidence" value="ECO:0007669"/>
    <property type="project" value="UniProtKB-KW"/>
</dbReference>
<sequence>MPPTSPVAGEREERNGAESRGRERKVGPVTEAPGGVPLRVVSYNIHSQRDDTAALAAVVRAAAPDVVIVQEAPRRFRWRQKSATLAESFGLVVAAGGLPSLGNLLLTSLRVRVRGTRCQRYPLTPGRHLRGAAYAECQVGAARFLLAGSHLSTDPAERPAQAAAFKRELAAATLPVIAGADLNEGPDGPAWRTVAAGLTDAAVAADRADRHTYPCAAPRRRIDALFVDPRVTVVDYDVVDTPQTRRASDHFPVLVDLLLPAVD</sequence>
<organism evidence="11 12">
    <name type="scientific">Micromonospora kangleipakensis</name>
    <dbReference type="NCBI Taxonomy" id="1077942"/>
    <lineage>
        <taxon>Bacteria</taxon>
        <taxon>Bacillati</taxon>
        <taxon>Actinomycetota</taxon>
        <taxon>Actinomycetes</taxon>
        <taxon>Micromonosporales</taxon>
        <taxon>Micromonosporaceae</taxon>
        <taxon>Micromonospora</taxon>
    </lineage>
</organism>
<dbReference type="Pfam" id="PF03372">
    <property type="entry name" value="Exo_endo_phos"/>
    <property type="match status" value="1"/>
</dbReference>
<accession>A0A4Q8BIC5</accession>
<evidence type="ECO:0000256" key="6">
    <source>
        <dbReference type="ARBA" id="ARBA00022801"/>
    </source>
</evidence>
<evidence type="ECO:0000256" key="7">
    <source>
        <dbReference type="ARBA" id="ARBA00022842"/>
    </source>
</evidence>
<keyword evidence="7" id="KW-0460">Magnesium</keyword>
<keyword evidence="6 11" id="KW-0378">Hydrolase</keyword>
<dbReference type="EMBL" id="SHLD01000001">
    <property type="protein sequence ID" value="RZU77275.1"/>
    <property type="molecule type" value="Genomic_DNA"/>
</dbReference>
<gene>
    <name evidence="11" type="ORF">EV384_5992</name>
</gene>
<comment type="cofactor">
    <cofactor evidence="1">
        <name>Mn(2+)</name>
        <dbReference type="ChEBI" id="CHEBI:29035"/>
    </cofactor>
</comment>
<dbReference type="GO" id="GO:0004519">
    <property type="term" value="F:endonuclease activity"/>
    <property type="evidence" value="ECO:0007669"/>
    <property type="project" value="UniProtKB-KW"/>
</dbReference>
<comment type="cofactor">
    <cofactor evidence="2">
        <name>Mg(2+)</name>
        <dbReference type="ChEBI" id="CHEBI:18420"/>
    </cofactor>
</comment>
<evidence type="ECO:0000256" key="8">
    <source>
        <dbReference type="ARBA" id="ARBA00023204"/>
    </source>
</evidence>
<keyword evidence="3" id="KW-0540">Nuclease</keyword>
<comment type="caution">
    <text evidence="11">The sequence shown here is derived from an EMBL/GenBank/DDBJ whole genome shotgun (WGS) entry which is preliminary data.</text>
</comment>
<dbReference type="Proteomes" id="UP000294114">
    <property type="component" value="Unassembled WGS sequence"/>
</dbReference>
<dbReference type="InterPro" id="IPR051547">
    <property type="entry name" value="TDP2-like"/>
</dbReference>
<evidence type="ECO:0000256" key="1">
    <source>
        <dbReference type="ARBA" id="ARBA00001936"/>
    </source>
</evidence>
<keyword evidence="5" id="KW-0227">DNA damage</keyword>
<dbReference type="Gene3D" id="3.60.10.10">
    <property type="entry name" value="Endonuclease/exonuclease/phosphatase"/>
    <property type="match status" value="1"/>
</dbReference>
<feature type="domain" description="Endonuclease/exonuclease/phosphatase" evidence="10">
    <location>
        <begin position="41"/>
        <end position="250"/>
    </location>
</feature>
<keyword evidence="4" id="KW-0479">Metal-binding</keyword>
<dbReference type="PANTHER" id="PTHR15822">
    <property type="entry name" value="TRAF AND TNF RECEPTOR-ASSOCIATED PROTEIN"/>
    <property type="match status" value="1"/>
</dbReference>
<reference evidence="11 12" key="1">
    <citation type="submission" date="2019-02" db="EMBL/GenBank/DDBJ databases">
        <title>Sequencing the genomes of 1000 actinobacteria strains.</title>
        <authorList>
            <person name="Klenk H.-P."/>
        </authorList>
    </citation>
    <scope>NUCLEOTIDE SEQUENCE [LARGE SCALE GENOMIC DNA]</scope>
    <source>
        <strain evidence="11 12">DSM 45612</strain>
    </source>
</reference>
<dbReference type="GO" id="GO:0006281">
    <property type="term" value="P:DNA repair"/>
    <property type="evidence" value="ECO:0007669"/>
    <property type="project" value="UniProtKB-KW"/>
</dbReference>
<evidence type="ECO:0000313" key="11">
    <source>
        <dbReference type="EMBL" id="RZU77275.1"/>
    </source>
</evidence>
<keyword evidence="12" id="KW-1185">Reference proteome</keyword>
<evidence type="ECO:0000256" key="2">
    <source>
        <dbReference type="ARBA" id="ARBA00001946"/>
    </source>
</evidence>
<dbReference type="InterPro" id="IPR005135">
    <property type="entry name" value="Endo/exonuclease/phosphatase"/>
</dbReference>
<evidence type="ECO:0000256" key="5">
    <source>
        <dbReference type="ARBA" id="ARBA00022763"/>
    </source>
</evidence>